<dbReference type="RefSeq" id="WP_205278421.1">
    <property type="nucleotide sequence ID" value="NZ_JAFFPU010000013.1"/>
</dbReference>
<comment type="caution">
    <text evidence="1">The sequence shown here is derived from an EMBL/GenBank/DDBJ whole genome shotgun (WGS) entry which is preliminary data.</text>
</comment>
<reference evidence="1 2" key="1">
    <citation type="submission" date="2021-02" db="EMBL/GenBank/DDBJ databases">
        <title>Leptospira ainlahdjerensis sp. nov., Leptospira ainazelensis sp. nov., Leptospira abararensis sp. nov. and Leptospira chreensis sp. nov., four new species isolated from water sources in Algeria.</title>
        <authorList>
            <person name="Amara Korba A."/>
            <person name="Kainiu M."/>
            <person name="Vincent A.T."/>
            <person name="Mariet J.-F."/>
            <person name="Veyrier F.J."/>
            <person name="Goarant C."/>
            <person name="Picardeau M."/>
        </authorList>
    </citation>
    <scope>NUCLEOTIDE SEQUENCE [LARGE SCALE GENOMIC DNA]</scope>
    <source>
        <strain evidence="1 2">201903070</strain>
    </source>
</reference>
<evidence type="ECO:0000313" key="2">
    <source>
        <dbReference type="Proteomes" id="UP000724686"/>
    </source>
</evidence>
<keyword evidence="2" id="KW-1185">Reference proteome</keyword>
<evidence type="ECO:0000313" key="1">
    <source>
        <dbReference type="EMBL" id="MBM9576230.1"/>
    </source>
</evidence>
<dbReference type="EMBL" id="JAFFPU010000013">
    <property type="protein sequence ID" value="MBM9576230.1"/>
    <property type="molecule type" value="Genomic_DNA"/>
</dbReference>
<accession>A0ABS2UBB9</accession>
<dbReference type="Proteomes" id="UP000724686">
    <property type="component" value="Unassembled WGS sequence"/>
</dbReference>
<organism evidence="1 2">
    <name type="scientific">Leptospira ainlahdjerensis</name>
    <dbReference type="NCBI Taxonomy" id="2810033"/>
    <lineage>
        <taxon>Bacteria</taxon>
        <taxon>Pseudomonadati</taxon>
        <taxon>Spirochaetota</taxon>
        <taxon>Spirochaetia</taxon>
        <taxon>Leptospirales</taxon>
        <taxon>Leptospiraceae</taxon>
        <taxon>Leptospira</taxon>
    </lineage>
</organism>
<proteinExistence type="predicted"/>
<name>A0ABS2UBB9_9LEPT</name>
<sequence length="177" mass="20399">MNSPDLLTLKTEIDGTITSIDNFKAQTHAHIKIQSLLNIVIYARASRFLEASVKHIIYNLSIIKGSDENELKEIISKLKGHNNPEYSNIVQIFKDILNYDIATGKSIGAYADRDISFLNEIVRNRHRNVHASEDSTSWYNANQKDLNDFKREYEGILNIIKYLDSIRWDDQTARFVP</sequence>
<protein>
    <recommendedName>
        <fullName evidence="3">RiboL-PSP-HEPN domain-containing protein</fullName>
    </recommendedName>
</protein>
<evidence type="ECO:0008006" key="3">
    <source>
        <dbReference type="Google" id="ProtNLM"/>
    </source>
</evidence>
<gene>
    <name evidence="1" type="ORF">JWG45_03595</name>
</gene>